<reference evidence="1" key="1">
    <citation type="journal article" date="2012" name="Nature">
        <title>The tomato genome sequence provides insights into fleshy fruit evolution.</title>
        <authorList>
            <consortium name="Tomato Genome Consortium"/>
        </authorList>
    </citation>
    <scope>NUCLEOTIDE SEQUENCE [LARGE SCALE GENOMIC DNA]</scope>
    <source>
        <strain evidence="1">cv. Heinz 1706</strain>
    </source>
</reference>
<sequence length="102" mass="12005">MVSHDSFDSTTSTIQTVINALVRDELLGHTDKDIKAPKYPHNDHRQMEAFKKLAHLTRCCYRKVIRVLEIFAKVRIEIFKNFLEVIRYFVKVLFSIDIIIIV</sequence>
<dbReference type="EnsemblPlants" id="Solyc12g070151.1.1">
    <property type="protein sequence ID" value="Solyc12g070151.1.1"/>
    <property type="gene ID" value="Solyc12g070151.1"/>
</dbReference>
<evidence type="ECO:0000313" key="2">
    <source>
        <dbReference type="Proteomes" id="UP000004994"/>
    </source>
</evidence>
<dbReference type="Gramene" id="Solyc12g070151.1.1">
    <property type="protein sequence ID" value="Solyc12g070151.1.1"/>
    <property type="gene ID" value="Solyc12g070151.1"/>
</dbReference>
<dbReference type="STRING" id="4081.A0A3Q7JB60"/>
<organism evidence="1">
    <name type="scientific">Solanum lycopersicum</name>
    <name type="common">Tomato</name>
    <name type="synonym">Lycopersicon esculentum</name>
    <dbReference type="NCBI Taxonomy" id="4081"/>
    <lineage>
        <taxon>Eukaryota</taxon>
        <taxon>Viridiplantae</taxon>
        <taxon>Streptophyta</taxon>
        <taxon>Embryophyta</taxon>
        <taxon>Tracheophyta</taxon>
        <taxon>Spermatophyta</taxon>
        <taxon>Magnoliopsida</taxon>
        <taxon>eudicotyledons</taxon>
        <taxon>Gunneridae</taxon>
        <taxon>Pentapetalae</taxon>
        <taxon>asterids</taxon>
        <taxon>lamiids</taxon>
        <taxon>Solanales</taxon>
        <taxon>Solanaceae</taxon>
        <taxon>Solanoideae</taxon>
        <taxon>Solaneae</taxon>
        <taxon>Solanum</taxon>
        <taxon>Solanum subgen. Lycopersicon</taxon>
    </lineage>
</organism>
<protein>
    <submittedName>
        <fullName evidence="1">Uncharacterized protein</fullName>
    </submittedName>
</protein>
<accession>A0A3Q7JB60</accession>
<name>A0A3Q7JB60_SOLLC</name>
<dbReference type="InParanoid" id="A0A3Q7JB60"/>
<dbReference type="AlphaFoldDB" id="A0A3Q7JB60"/>
<proteinExistence type="predicted"/>
<keyword evidence="2" id="KW-1185">Reference proteome</keyword>
<dbReference type="Proteomes" id="UP000004994">
    <property type="component" value="Chromosome 12"/>
</dbReference>
<reference evidence="1" key="2">
    <citation type="submission" date="2019-01" db="UniProtKB">
        <authorList>
            <consortium name="EnsemblPlants"/>
        </authorList>
    </citation>
    <scope>IDENTIFICATION</scope>
    <source>
        <strain evidence="1">cv. Heinz 1706</strain>
    </source>
</reference>
<evidence type="ECO:0000313" key="1">
    <source>
        <dbReference type="EnsemblPlants" id="Solyc12g070151.1.1"/>
    </source>
</evidence>